<protein>
    <recommendedName>
        <fullName evidence="6">BHLH domain-containing protein</fullName>
    </recommendedName>
</protein>
<evidence type="ECO:0000313" key="7">
    <source>
        <dbReference type="EMBL" id="KAK9013944.1"/>
    </source>
</evidence>
<dbReference type="PANTHER" id="PTHR46196">
    <property type="entry name" value="TRANSCRIPTION FACTOR BHLH155-LIKE ISOFORM X1-RELATED"/>
    <property type="match status" value="1"/>
</dbReference>
<gene>
    <name evidence="7" type="ORF">V6N11_005119</name>
</gene>
<dbReference type="Pfam" id="PF14215">
    <property type="entry name" value="bHLH-MYC_N"/>
    <property type="match status" value="1"/>
</dbReference>
<keyword evidence="2" id="KW-0805">Transcription regulation</keyword>
<evidence type="ECO:0000256" key="3">
    <source>
        <dbReference type="ARBA" id="ARBA00023163"/>
    </source>
</evidence>
<evidence type="ECO:0000256" key="4">
    <source>
        <dbReference type="ARBA" id="ARBA00023242"/>
    </source>
</evidence>
<dbReference type="InterPro" id="IPR011598">
    <property type="entry name" value="bHLH_dom"/>
</dbReference>
<keyword evidence="4" id="KW-0539">Nucleus</keyword>
<dbReference type="PANTHER" id="PTHR46196:SF4">
    <property type="entry name" value="TRANSCRIPTION FACTOR LHW"/>
    <property type="match status" value="1"/>
</dbReference>
<feature type="compositionally biased region" description="Basic and acidic residues" evidence="5">
    <location>
        <begin position="456"/>
        <end position="466"/>
    </location>
</feature>
<organism evidence="7 8">
    <name type="scientific">Hibiscus sabdariffa</name>
    <name type="common">roselle</name>
    <dbReference type="NCBI Taxonomy" id="183260"/>
    <lineage>
        <taxon>Eukaryota</taxon>
        <taxon>Viridiplantae</taxon>
        <taxon>Streptophyta</taxon>
        <taxon>Embryophyta</taxon>
        <taxon>Tracheophyta</taxon>
        <taxon>Spermatophyta</taxon>
        <taxon>Magnoliopsida</taxon>
        <taxon>eudicotyledons</taxon>
        <taxon>Gunneridae</taxon>
        <taxon>Pentapetalae</taxon>
        <taxon>rosids</taxon>
        <taxon>malvids</taxon>
        <taxon>Malvales</taxon>
        <taxon>Malvaceae</taxon>
        <taxon>Malvoideae</taxon>
        <taxon>Hibiscus</taxon>
    </lineage>
</organism>
<evidence type="ECO:0000256" key="1">
    <source>
        <dbReference type="ARBA" id="ARBA00004123"/>
    </source>
</evidence>
<dbReference type="Proteomes" id="UP001396334">
    <property type="component" value="Unassembled WGS sequence"/>
</dbReference>
<evidence type="ECO:0000259" key="6">
    <source>
        <dbReference type="PROSITE" id="PS50888"/>
    </source>
</evidence>
<name>A0ABR2RMC3_9ROSI</name>
<proteinExistence type="predicted"/>
<reference evidence="7 8" key="1">
    <citation type="journal article" date="2024" name="G3 (Bethesda)">
        <title>Genome assembly of Hibiscus sabdariffa L. provides insights into metabolisms of medicinal natural products.</title>
        <authorList>
            <person name="Kim T."/>
        </authorList>
    </citation>
    <scope>NUCLEOTIDE SEQUENCE [LARGE SCALE GENOMIC DNA]</scope>
    <source>
        <strain evidence="7">TK-2024</strain>
        <tissue evidence="7">Old leaves</tissue>
    </source>
</reference>
<evidence type="ECO:0000256" key="2">
    <source>
        <dbReference type="ARBA" id="ARBA00023015"/>
    </source>
</evidence>
<accession>A0ABR2RMC3</accession>
<feature type="region of interest" description="Disordered" evidence="5">
    <location>
        <begin position="440"/>
        <end position="466"/>
    </location>
</feature>
<feature type="domain" description="BHLH" evidence="6">
    <location>
        <begin position="454"/>
        <end position="503"/>
    </location>
</feature>
<sequence length="650" mass="71403">MGGLLKEALKSLCSVNNWSYAVFWKFGCQNSKLLIWEEYYYEPLRSSALPCISELQNPELPFGCWGSETSSQLGSQLWDKVDLLVNKMMTNDRMKIVGQGLVGRAAFTGNHQWILAKNYITDAHPPEVLNEVHLQFSAGMQTVVVIPVLLHGVIQLGSSMSIMENPGFVNEVKSLVLNLGCIPGALLPNNYGTNECGEKIGIPVSSGKSISMDSKCTRADLVPKKETMDSCSFQALNIPVHLANDSKPCCEPLPSAIQDCPMHESENSNSTLLYVKCEGPSVQPPSVDDLFDVLGEDIKSKLLIGKQNNVSADGPDIKIHNVGEGSLTFRDRQNTSDIFPANKGILDRCVYSGVGADHYLEAVVSSAQSAAMQTDANMSCGTTLKMFGSLSAPSCSTVFDKVNISNSCSQTTSIYGPQAGSWVEPCHNSRRDISVLTPYAKRNDETTKPNRRRLKPRENPRPRPKDRQMILDRVNELREIVPNGTKCSIDALLGKTVEHVLFLQSITKHADSLKLTGESKIKEDVEGGATWAFEVGSQSMICPVVVEDLNPPRQMLVEMLCEERGFFLEIADLIRGLGLTILKGVMETRRNKIWARFAVEADRDVTRVEIFMSLVHLLQQTVESGTSSADTMVRHSFPLTASVPATGRGQ</sequence>
<keyword evidence="3" id="KW-0804">Transcription</keyword>
<dbReference type="InterPro" id="IPR043561">
    <property type="entry name" value="LHW-like"/>
</dbReference>
<evidence type="ECO:0000313" key="8">
    <source>
        <dbReference type="Proteomes" id="UP001396334"/>
    </source>
</evidence>
<dbReference type="InterPro" id="IPR025610">
    <property type="entry name" value="MYC/MYB_N"/>
</dbReference>
<dbReference type="Pfam" id="PF23176">
    <property type="entry name" value="bHLH_LHW"/>
    <property type="match status" value="1"/>
</dbReference>
<keyword evidence="8" id="KW-1185">Reference proteome</keyword>
<comment type="subcellular location">
    <subcellularLocation>
        <location evidence="1">Nucleus</location>
    </subcellularLocation>
</comment>
<dbReference type="EMBL" id="JBBPBN010000021">
    <property type="protein sequence ID" value="KAK9013944.1"/>
    <property type="molecule type" value="Genomic_DNA"/>
</dbReference>
<dbReference type="PROSITE" id="PS50888">
    <property type="entry name" value="BHLH"/>
    <property type="match status" value="1"/>
</dbReference>
<evidence type="ECO:0000256" key="5">
    <source>
        <dbReference type="SAM" id="MobiDB-lite"/>
    </source>
</evidence>
<comment type="caution">
    <text evidence="7">The sequence shown here is derived from an EMBL/GenBank/DDBJ whole genome shotgun (WGS) entry which is preliminary data.</text>
</comment>